<dbReference type="SUPFAM" id="SSF55073">
    <property type="entry name" value="Nucleotide cyclase"/>
    <property type="match status" value="1"/>
</dbReference>
<keyword evidence="4" id="KW-1185">Reference proteome</keyword>
<dbReference type="NCBIfam" id="TIGR00254">
    <property type="entry name" value="GGDEF"/>
    <property type="match status" value="1"/>
</dbReference>
<dbReference type="NCBIfam" id="TIGR00229">
    <property type="entry name" value="sensory_box"/>
    <property type="match status" value="1"/>
</dbReference>
<dbReference type="Proteomes" id="UP000230390">
    <property type="component" value="Unassembled WGS sequence"/>
</dbReference>
<feature type="domain" description="GGDEF" evidence="2">
    <location>
        <begin position="368"/>
        <end position="500"/>
    </location>
</feature>
<dbReference type="InterPro" id="IPR052155">
    <property type="entry name" value="Biofilm_reg_signaling"/>
</dbReference>
<dbReference type="SMART" id="SM00065">
    <property type="entry name" value="GAF"/>
    <property type="match status" value="1"/>
</dbReference>
<dbReference type="OrthoDB" id="5571399at2"/>
<dbReference type="InterPro" id="IPR013656">
    <property type="entry name" value="PAS_4"/>
</dbReference>
<dbReference type="Pfam" id="PF01590">
    <property type="entry name" value="GAF"/>
    <property type="match status" value="1"/>
</dbReference>
<feature type="coiled-coil region" evidence="1">
    <location>
        <begin position="180"/>
        <end position="210"/>
    </location>
</feature>
<dbReference type="CDD" id="cd00130">
    <property type="entry name" value="PAS"/>
    <property type="match status" value="1"/>
</dbReference>
<gene>
    <name evidence="3" type="ORF">CR105_06330</name>
</gene>
<dbReference type="InterPro" id="IPR029016">
    <property type="entry name" value="GAF-like_dom_sf"/>
</dbReference>
<dbReference type="SUPFAM" id="SSF55781">
    <property type="entry name" value="GAF domain-like"/>
    <property type="match status" value="1"/>
</dbReference>
<proteinExistence type="predicted"/>
<dbReference type="SUPFAM" id="SSF55785">
    <property type="entry name" value="PYP-like sensor domain (PAS domain)"/>
    <property type="match status" value="1"/>
</dbReference>
<dbReference type="PROSITE" id="PS50887">
    <property type="entry name" value="GGDEF"/>
    <property type="match status" value="1"/>
</dbReference>
<organism evidence="3 4">
    <name type="scientific">Massilia eurypsychrophila</name>
    <dbReference type="NCBI Taxonomy" id="1485217"/>
    <lineage>
        <taxon>Bacteria</taxon>
        <taxon>Pseudomonadati</taxon>
        <taxon>Pseudomonadota</taxon>
        <taxon>Betaproteobacteria</taxon>
        <taxon>Burkholderiales</taxon>
        <taxon>Oxalobacteraceae</taxon>
        <taxon>Telluria group</taxon>
        <taxon>Massilia</taxon>
    </lineage>
</organism>
<dbReference type="RefSeq" id="WP_099787601.1">
    <property type="nucleotide sequence ID" value="NZ_JBHLYV010000029.1"/>
</dbReference>
<dbReference type="SMART" id="SM00267">
    <property type="entry name" value="GGDEF"/>
    <property type="match status" value="1"/>
</dbReference>
<evidence type="ECO:0000313" key="4">
    <source>
        <dbReference type="Proteomes" id="UP000230390"/>
    </source>
</evidence>
<dbReference type="InterPro" id="IPR035965">
    <property type="entry name" value="PAS-like_dom_sf"/>
</dbReference>
<dbReference type="Pfam" id="PF00990">
    <property type="entry name" value="GGDEF"/>
    <property type="match status" value="1"/>
</dbReference>
<dbReference type="GO" id="GO:0003824">
    <property type="term" value="F:catalytic activity"/>
    <property type="evidence" value="ECO:0007669"/>
    <property type="project" value="UniProtKB-ARBA"/>
</dbReference>
<dbReference type="Pfam" id="PF08448">
    <property type="entry name" value="PAS_4"/>
    <property type="match status" value="1"/>
</dbReference>
<name>A0A2G8TI22_9BURK</name>
<dbReference type="AlphaFoldDB" id="A0A2G8TI22"/>
<dbReference type="EMBL" id="PDOC01000003">
    <property type="protein sequence ID" value="PIL45691.1"/>
    <property type="molecule type" value="Genomic_DNA"/>
</dbReference>
<sequence>MENTLSKEHYRLRSLRSLAILDTPEEHRFDQFTLLAAAAFGVPIALVSLVDSDRQWFKSRVGLAASETHRSLSFCSFAVDADATLVVADALQDARFFANALVRGTPHIRFYAGQPIRSHDGFAVGTLCIIDTKPRNLTDEQLSMLRSLAKLVEHELNHDAVIVARSAAESALHALNASLDKRVQERAMALQEKNDALNREIRQRAQVEHKLHSSEQMLRTITDNVPVLISYLDVEFRFQFANAVYKEWLGQRNADMIGNTMEAVFGAAFYEDRKPSLMQALAGHMTNFEAKVQRKGHERILNTTYIPHHRDGEVVGIYVLATDSTASREHERQLLALANADPLTGLPNRRVYEFHLQKAMALSRRQGTRLGLMYLDLDNFKKINDTHGHGAGDAVLIEFGKRVKSALRESDILARLAGDEFTVVLEGVGTVEDCEAVARKILDVLKAPFSANGKAIQVSVSIGVALGGADATADSLAHEADAALYASKRKGKSQFCVIALASRAGPWRETLAAAR</sequence>
<keyword evidence="1" id="KW-0175">Coiled coil</keyword>
<dbReference type="InterPro" id="IPR003018">
    <property type="entry name" value="GAF"/>
</dbReference>
<dbReference type="CDD" id="cd01949">
    <property type="entry name" value="GGDEF"/>
    <property type="match status" value="1"/>
</dbReference>
<evidence type="ECO:0000259" key="2">
    <source>
        <dbReference type="PROSITE" id="PS50887"/>
    </source>
</evidence>
<dbReference type="FunFam" id="3.30.70.270:FF:000001">
    <property type="entry name" value="Diguanylate cyclase domain protein"/>
    <property type="match status" value="1"/>
</dbReference>
<dbReference type="InterPro" id="IPR043128">
    <property type="entry name" value="Rev_trsase/Diguanyl_cyclase"/>
</dbReference>
<evidence type="ECO:0000256" key="1">
    <source>
        <dbReference type="SAM" id="Coils"/>
    </source>
</evidence>
<dbReference type="Gene3D" id="3.30.70.270">
    <property type="match status" value="1"/>
</dbReference>
<dbReference type="Gene3D" id="3.30.450.40">
    <property type="match status" value="1"/>
</dbReference>
<dbReference type="PANTHER" id="PTHR44757">
    <property type="entry name" value="DIGUANYLATE CYCLASE DGCP"/>
    <property type="match status" value="1"/>
</dbReference>
<accession>A0A2G8TI22</accession>
<dbReference type="InterPro" id="IPR029787">
    <property type="entry name" value="Nucleotide_cyclase"/>
</dbReference>
<dbReference type="PANTHER" id="PTHR44757:SF2">
    <property type="entry name" value="BIOFILM ARCHITECTURE MAINTENANCE PROTEIN MBAA"/>
    <property type="match status" value="1"/>
</dbReference>
<protein>
    <recommendedName>
        <fullName evidence="2">GGDEF domain-containing protein</fullName>
    </recommendedName>
</protein>
<dbReference type="InterPro" id="IPR000014">
    <property type="entry name" value="PAS"/>
</dbReference>
<evidence type="ECO:0000313" key="3">
    <source>
        <dbReference type="EMBL" id="PIL45691.1"/>
    </source>
</evidence>
<dbReference type="SMART" id="SM00091">
    <property type="entry name" value="PAS"/>
    <property type="match status" value="1"/>
</dbReference>
<dbReference type="InterPro" id="IPR000160">
    <property type="entry name" value="GGDEF_dom"/>
</dbReference>
<comment type="caution">
    <text evidence="3">The sequence shown here is derived from an EMBL/GenBank/DDBJ whole genome shotgun (WGS) entry which is preliminary data.</text>
</comment>
<dbReference type="Gene3D" id="3.30.450.20">
    <property type="entry name" value="PAS domain"/>
    <property type="match status" value="1"/>
</dbReference>
<reference evidence="3 4" key="1">
    <citation type="submission" date="2017-10" db="EMBL/GenBank/DDBJ databases">
        <title>Massilia psychrophilum sp. nov., a novel purple-pigmented bacterium isolated from Tianshan glacier, Xinjiang Municipality, China.</title>
        <authorList>
            <person name="Wang H."/>
        </authorList>
    </citation>
    <scope>NUCLEOTIDE SEQUENCE [LARGE SCALE GENOMIC DNA]</scope>
    <source>
        <strain evidence="3 4">JCM 30074</strain>
    </source>
</reference>